<accession>A0A0G0MQT3</accession>
<name>A0A0G0MQT3_9BACT</name>
<reference evidence="1 2" key="1">
    <citation type="journal article" date="2015" name="Nature">
        <title>rRNA introns, odd ribosomes, and small enigmatic genomes across a large radiation of phyla.</title>
        <authorList>
            <person name="Brown C.T."/>
            <person name="Hug L.A."/>
            <person name="Thomas B.C."/>
            <person name="Sharon I."/>
            <person name="Castelle C.J."/>
            <person name="Singh A."/>
            <person name="Wilkins M.J."/>
            <person name="Williams K.H."/>
            <person name="Banfield J.F."/>
        </authorList>
    </citation>
    <scope>NUCLEOTIDE SEQUENCE [LARGE SCALE GENOMIC DNA]</scope>
</reference>
<proteinExistence type="predicted"/>
<gene>
    <name evidence="1" type="ORF">UT34_C0001G0429</name>
</gene>
<dbReference type="AlphaFoldDB" id="A0A0G0MQT3"/>
<organism evidence="1 2">
    <name type="scientific">candidate division WS6 bacterium GW2011_GWF2_39_15</name>
    <dbReference type="NCBI Taxonomy" id="1619100"/>
    <lineage>
        <taxon>Bacteria</taxon>
        <taxon>Candidatus Dojkabacteria</taxon>
    </lineage>
</organism>
<dbReference type="EMBL" id="LBWK01000001">
    <property type="protein sequence ID" value="KKR06389.1"/>
    <property type="molecule type" value="Genomic_DNA"/>
</dbReference>
<evidence type="ECO:0008006" key="3">
    <source>
        <dbReference type="Google" id="ProtNLM"/>
    </source>
</evidence>
<comment type="caution">
    <text evidence="1">The sequence shown here is derived from an EMBL/GenBank/DDBJ whole genome shotgun (WGS) entry which is preliminary data.</text>
</comment>
<evidence type="ECO:0000313" key="1">
    <source>
        <dbReference type="EMBL" id="KKR06389.1"/>
    </source>
</evidence>
<dbReference type="Gene3D" id="3.40.50.450">
    <property type="match status" value="1"/>
</dbReference>
<dbReference type="SUPFAM" id="SSF52309">
    <property type="entry name" value="N-(deoxy)ribosyltransferase-like"/>
    <property type="match status" value="1"/>
</dbReference>
<dbReference type="STRING" id="1619100.UT34_C0001G0429"/>
<evidence type="ECO:0000313" key="2">
    <source>
        <dbReference type="Proteomes" id="UP000034799"/>
    </source>
</evidence>
<dbReference type="Proteomes" id="UP000034799">
    <property type="component" value="Unassembled WGS sequence"/>
</dbReference>
<protein>
    <recommendedName>
        <fullName evidence="3">Nucleoside 2-deoxyribosyltransferase</fullName>
    </recommendedName>
</protein>
<sequence>MKIFFTSSFYGKKQYQKYYDLVLDTILKFEKDIISPELGNYLKTIKDSEKRKIRDLRTIHYLAVKKGIQQADAVIIEISHQDFQLGHEATLAIQSKKPVLCLSISEDMSLKVKDRYFYGAKYNAYSIDEIIENFIKQAKKSVLSQRFNLFLSPTQLKHVELASLKSGMNKSEYIRGLIDNDRTLKKLP</sequence>